<dbReference type="AlphaFoldDB" id="A0A1U7LTT1"/>
<organism evidence="9 10">
    <name type="scientific">Neolecta irregularis (strain DAH-3)</name>
    <dbReference type="NCBI Taxonomy" id="1198029"/>
    <lineage>
        <taxon>Eukaryota</taxon>
        <taxon>Fungi</taxon>
        <taxon>Dikarya</taxon>
        <taxon>Ascomycota</taxon>
        <taxon>Taphrinomycotina</taxon>
        <taxon>Neolectales</taxon>
        <taxon>Neolectaceae</taxon>
        <taxon>Neolecta</taxon>
    </lineage>
</organism>
<sequence length="276" mass="30615">MFKSTFGQQSQNKPAFSFDPSTNTNFNAQQQPQPTASTSTSAAAIVKISKLYTYTFSGTSQVSQQIISRTTRVSDLSLDVQNQFEELNKYVLSQIQTCEELIARAPAIDEIVSSVLHDIEEVERVCIRLLRMKLLQTKQKLSAITAAINTDMSSINRIRETVDMDIEAIRLSTRVVDAIKIPGTVLPRSSSDPIIQYFHTAADGFMSNMHIYAESLGEIEKHLDALERNGGTGTASQLLLKTLQDVNAVFMGYANKVAELHDQVKKLQVTEGISHK</sequence>
<keyword evidence="5" id="KW-0811">Translocation</keyword>
<dbReference type="STRING" id="1198029.A0A1U7LTT1"/>
<dbReference type="PANTHER" id="PTHR13437">
    <property type="entry name" value="NUCLEOPORIN P58/P45 NUCLEOPORIN-LIKE PROTEIN 1"/>
    <property type="match status" value="1"/>
</dbReference>
<dbReference type="OrthoDB" id="5373617at2759"/>
<evidence type="ECO:0000256" key="6">
    <source>
        <dbReference type="ARBA" id="ARBA00023132"/>
    </source>
</evidence>
<dbReference type="GO" id="GO:0008139">
    <property type="term" value="F:nuclear localization sequence binding"/>
    <property type="evidence" value="ECO:0007669"/>
    <property type="project" value="InterPro"/>
</dbReference>
<comment type="caution">
    <text evidence="9">The sequence shown here is derived from an EMBL/GenBank/DDBJ whole genome shotgun (WGS) entry which is preliminary data.</text>
</comment>
<evidence type="ECO:0000313" key="10">
    <source>
        <dbReference type="Proteomes" id="UP000186594"/>
    </source>
</evidence>
<evidence type="ECO:0000313" key="9">
    <source>
        <dbReference type="EMBL" id="OLL26085.1"/>
    </source>
</evidence>
<keyword evidence="4" id="KW-0653">Protein transport</keyword>
<feature type="compositionally biased region" description="Low complexity" evidence="8">
    <location>
        <begin position="28"/>
        <end position="37"/>
    </location>
</feature>
<feature type="region of interest" description="Disordered" evidence="8">
    <location>
        <begin position="1"/>
        <end position="37"/>
    </location>
</feature>
<dbReference type="GO" id="GO:0017056">
    <property type="term" value="F:structural constituent of nuclear pore"/>
    <property type="evidence" value="ECO:0007669"/>
    <property type="project" value="InterPro"/>
</dbReference>
<feature type="compositionally biased region" description="Polar residues" evidence="8">
    <location>
        <begin position="1"/>
        <end position="27"/>
    </location>
</feature>
<dbReference type="PANTHER" id="PTHR13437:SF2">
    <property type="entry name" value="NUCLEOPORIN P58_P45"/>
    <property type="match status" value="1"/>
</dbReference>
<evidence type="ECO:0000256" key="3">
    <source>
        <dbReference type="ARBA" id="ARBA00022816"/>
    </source>
</evidence>
<dbReference type="GO" id="GO:0015031">
    <property type="term" value="P:protein transport"/>
    <property type="evidence" value="ECO:0007669"/>
    <property type="project" value="UniProtKB-KW"/>
</dbReference>
<evidence type="ECO:0000256" key="5">
    <source>
        <dbReference type="ARBA" id="ARBA00023010"/>
    </source>
</evidence>
<protein>
    <submittedName>
        <fullName evidence="9">Nucleoporin nup45</fullName>
    </submittedName>
</protein>
<accession>A0A1U7LTT1</accession>
<proteinExistence type="predicted"/>
<evidence type="ECO:0000256" key="2">
    <source>
        <dbReference type="ARBA" id="ARBA00022448"/>
    </source>
</evidence>
<dbReference type="Proteomes" id="UP000186594">
    <property type="component" value="Unassembled WGS sequence"/>
</dbReference>
<dbReference type="InterPro" id="IPR024882">
    <property type="entry name" value="NUP58/p45/49"/>
</dbReference>
<evidence type="ECO:0000256" key="1">
    <source>
        <dbReference type="ARBA" id="ARBA00004567"/>
    </source>
</evidence>
<keyword evidence="3" id="KW-0509">mRNA transport</keyword>
<keyword evidence="10" id="KW-1185">Reference proteome</keyword>
<keyword evidence="7" id="KW-0539">Nucleus</keyword>
<dbReference type="EMBL" id="LXFE01000243">
    <property type="protein sequence ID" value="OLL26085.1"/>
    <property type="molecule type" value="Genomic_DNA"/>
</dbReference>
<keyword evidence="6" id="KW-0906">Nuclear pore complex</keyword>
<comment type="subcellular location">
    <subcellularLocation>
        <location evidence="1">Nucleus</location>
        <location evidence="1">Nuclear pore complex</location>
    </subcellularLocation>
</comment>
<evidence type="ECO:0000256" key="7">
    <source>
        <dbReference type="ARBA" id="ARBA00023242"/>
    </source>
</evidence>
<evidence type="ECO:0000256" key="4">
    <source>
        <dbReference type="ARBA" id="ARBA00022927"/>
    </source>
</evidence>
<dbReference type="GO" id="GO:0051028">
    <property type="term" value="P:mRNA transport"/>
    <property type="evidence" value="ECO:0007669"/>
    <property type="project" value="UniProtKB-KW"/>
</dbReference>
<keyword evidence="2" id="KW-0813">Transport</keyword>
<dbReference type="Gene3D" id="6.10.140.1350">
    <property type="match status" value="1"/>
</dbReference>
<gene>
    <name evidence="9" type="ORF">NEOLI_000492</name>
</gene>
<evidence type="ECO:0000256" key="8">
    <source>
        <dbReference type="SAM" id="MobiDB-lite"/>
    </source>
</evidence>
<dbReference type="GO" id="GO:0005643">
    <property type="term" value="C:nuclear pore"/>
    <property type="evidence" value="ECO:0007669"/>
    <property type="project" value="UniProtKB-SubCell"/>
</dbReference>
<name>A0A1U7LTT1_NEOID</name>
<reference evidence="9 10" key="1">
    <citation type="submission" date="2016-04" db="EMBL/GenBank/DDBJ databases">
        <title>Evolutionary innovation and constraint leading to complex multicellularity in the Ascomycota.</title>
        <authorList>
            <person name="Cisse O."/>
            <person name="Nguyen A."/>
            <person name="Hewitt D.A."/>
            <person name="Jedd G."/>
            <person name="Stajich J.E."/>
        </authorList>
    </citation>
    <scope>NUCLEOTIDE SEQUENCE [LARGE SCALE GENOMIC DNA]</scope>
    <source>
        <strain evidence="9 10">DAH-3</strain>
    </source>
</reference>